<feature type="region of interest" description="Disordered" evidence="1">
    <location>
        <begin position="1"/>
        <end position="26"/>
    </location>
</feature>
<sequence length="130" mass="14337">MPPGNTSKVLRKEVGDTPRVCHRSPSRQQKWWGRSRIFPSSSADFAKDIRKRGVGINGRHISFPRGSLCLFENAVGSSSAAPKSFQALRDPTMTPETREIRPFSCAALVHAAFHQGTGRLVKRPDVLGIL</sequence>
<evidence type="ECO:0000313" key="2">
    <source>
        <dbReference type="EMBL" id="MPC93030.1"/>
    </source>
</evidence>
<dbReference type="AlphaFoldDB" id="A0A5B7J8F3"/>
<proteinExistence type="predicted"/>
<dbReference type="EMBL" id="VSRR010093384">
    <property type="protein sequence ID" value="MPC93030.1"/>
    <property type="molecule type" value="Genomic_DNA"/>
</dbReference>
<accession>A0A5B7J8F3</accession>
<keyword evidence="3" id="KW-1185">Reference proteome</keyword>
<comment type="caution">
    <text evidence="2">The sequence shown here is derived from an EMBL/GenBank/DDBJ whole genome shotgun (WGS) entry which is preliminary data.</text>
</comment>
<evidence type="ECO:0000313" key="3">
    <source>
        <dbReference type="Proteomes" id="UP000324222"/>
    </source>
</evidence>
<protein>
    <submittedName>
        <fullName evidence="2">Uncharacterized protein</fullName>
    </submittedName>
</protein>
<reference evidence="2 3" key="1">
    <citation type="submission" date="2019-05" db="EMBL/GenBank/DDBJ databases">
        <title>Another draft genome of Portunus trituberculatus and its Hox gene families provides insights of decapod evolution.</title>
        <authorList>
            <person name="Jeong J.-H."/>
            <person name="Song I."/>
            <person name="Kim S."/>
            <person name="Choi T."/>
            <person name="Kim D."/>
            <person name="Ryu S."/>
            <person name="Kim W."/>
        </authorList>
    </citation>
    <scope>NUCLEOTIDE SEQUENCE [LARGE SCALE GENOMIC DNA]</scope>
    <source>
        <tissue evidence="2">Muscle</tissue>
    </source>
</reference>
<name>A0A5B7J8F3_PORTR</name>
<organism evidence="2 3">
    <name type="scientific">Portunus trituberculatus</name>
    <name type="common">Swimming crab</name>
    <name type="synonym">Neptunus trituberculatus</name>
    <dbReference type="NCBI Taxonomy" id="210409"/>
    <lineage>
        <taxon>Eukaryota</taxon>
        <taxon>Metazoa</taxon>
        <taxon>Ecdysozoa</taxon>
        <taxon>Arthropoda</taxon>
        <taxon>Crustacea</taxon>
        <taxon>Multicrustacea</taxon>
        <taxon>Malacostraca</taxon>
        <taxon>Eumalacostraca</taxon>
        <taxon>Eucarida</taxon>
        <taxon>Decapoda</taxon>
        <taxon>Pleocyemata</taxon>
        <taxon>Brachyura</taxon>
        <taxon>Eubrachyura</taxon>
        <taxon>Portunoidea</taxon>
        <taxon>Portunidae</taxon>
        <taxon>Portuninae</taxon>
        <taxon>Portunus</taxon>
    </lineage>
</organism>
<gene>
    <name evidence="2" type="ORF">E2C01_088145</name>
</gene>
<dbReference type="Proteomes" id="UP000324222">
    <property type="component" value="Unassembled WGS sequence"/>
</dbReference>
<evidence type="ECO:0000256" key="1">
    <source>
        <dbReference type="SAM" id="MobiDB-lite"/>
    </source>
</evidence>